<comment type="caution">
    <text evidence="1">The sequence shown here is derived from an EMBL/GenBank/DDBJ whole genome shotgun (WGS) entry which is preliminary data.</text>
</comment>
<protein>
    <submittedName>
        <fullName evidence="1">Uncharacterized protein</fullName>
    </submittedName>
</protein>
<dbReference type="AlphaFoldDB" id="A0A133UA53"/>
<evidence type="ECO:0000313" key="1">
    <source>
        <dbReference type="EMBL" id="KXA91082.1"/>
    </source>
</evidence>
<proteinExistence type="predicted"/>
<accession>A0A133UA53</accession>
<evidence type="ECO:0000313" key="2">
    <source>
        <dbReference type="Proteomes" id="UP000070163"/>
    </source>
</evidence>
<dbReference type="EMBL" id="LHXJ01000022">
    <property type="protein sequence ID" value="KXA91082.1"/>
    <property type="molecule type" value="Genomic_DNA"/>
</dbReference>
<organism evidence="1 2">
    <name type="scientific">candidate division MSBL1 archaeon SCGC-AAA259A05</name>
    <dbReference type="NCBI Taxonomy" id="1698259"/>
    <lineage>
        <taxon>Archaea</taxon>
        <taxon>Methanobacteriati</taxon>
        <taxon>Methanobacteriota</taxon>
        <taxon>candidate division MSBL1</taxon>
    </lineage>
</organism>
<reference evidence="1 2" key="1">
    <citation type="journal article" date="2016" name="Sci. Rep.">
        <title>Metabolic traits of an uncultured archaeal lineage -MSBL1- from brine pools of the Red Sea.</title>
        <authorList>
            <person name="Mwirichia R."/>
            <person name="Alam I."/>
            <person name="Rashid M."/>
            <person name="Vinu M."/>
            <person name="Ba-Alawi W."/>
            <person name="Anthony Kamau A."/>
            <person name="Kamanda Ngugi D."/>
            <person name="Goker M."/>
            <person name="Klenk H.P."/>
            <person name="Bajic V."/>
            <person name="Stingl U."/>
        </authorList>
    </citation>
    <scope>NUCLEOTIDE SEQUENCE [LARGE SCALE GENOMIC DNA]</scope>
    <source>
        <strain evidence="1">SCGC-AAA259A05</strain>
    </source>
</reference>
<dbReference type="Proteomes" id="UP000070163">
    <property type="component" value="Unassembled WGS sequence"/>
</dbReference>
<gene>
    <name evidence="1" type="ORF">AKJ57_02550</name>
</gene>
<keyword evidence="2" id="KW-1185">Reference proteome</keyword>
<sequence length="148" mass="15906">MLQLTKETSSKLITNNSRLVKMAKANGVDDALSLSFPSGFFVKPEVPSVHVASLFLPVTSLPSCTYSIEPKKKADPGSSTDWWRKRSGRCREVKTPKINPICASSVAGRSQRVRASARVVAESSSTCHVVGEMCSTPSGSQTAIRIHG</sequence>
<name>A0A133UA53_9EURY</name>